<proteinExistence type="predicted"/>
<accession>A0A1F5ZBW3</accession>
<dbReference type="STRING" id="1798373.A2154_02525"/>
<organism evidence="1 2">
    <name type="scientific">Candidatus Gottesmanbacteria bacterium RBG_16_43_7</name>
    <dbReference type="NCBI Taxonomy" id="1798373"/>
    <lineage>
        <taxon>Bacteria</taxon>
        <taxon>Candidatus Gottesmaniibacteriota</taxon>
    </lineage>
</organism>
<protein>
    <submittedName>
        <fullName evidence="1">Uncharacterized protein</fullName>
    </submittedName>
</protein>
<name>A0A1F5ZBW3_9BACT</name>
<reference evidence="1 2" key="1">
    <citation type="journal article" date="2016" name="Nat. Commun.">
        <title>Thousands of microbial genomes shed light on interconnected biogeochemical processes in an aquifer system.</title>
        <authorList>
            <person name="Anantharaman K."/>
            <person name="Brown C.T."/>
            <person name="Hug L.A."/>
            <person name="Sharon I."/>
            <person name="Castelle C.J."/>
            <person name="Probst A.J."/>
            <person name="Thomas B.C."/>
            <person name="Singh A."/>
            <person name="Wilkins M.J."/>
            <person name="Karaoz U."/>
            <person name="Brodie E.L."/>
            <person name="Williams K.H."/>
            <person name="Hubbard S.S."/>
            <person name="Banfield J.F."/>
        </authorList>
    </citation>
    <scope>NUCLEOTIDE SEQUENCE [LARGE SCALE GENOMIC DNA]</scope>
</reference>
<dbReference type="EMBL" id="MFJC01000008">
    <property type="protein sequence ID" value="OGG09940.1"/>
    <property type="molecule type" value="Genomic_DNA"/>
</dbReference>
<evidence type="ECO:0000313" key="1">
    <source>
        <dbReference type="EMBL" id="OGG09940.1"/>
    </source>
</evidence>
<evidence type="ECO:0000313" key="2">
    <source>
        <dbReference type="Proteomes" id="UP000176854"/>
    </source>
</evidence>
<sequence>MTVCIYQRILNCPQDQGAFVAQEGQNKGSLVTPPFCPDCPDANNTDGQPKAGFLTLTSEGLFCSKIPPVRQERA</sequence>
<dbReference type="AlphaFoldDB" id="A0A1F5ZBW3"/>
<comment type="caution">
    <text evidence="1">The sequence shown here is derived from an EMBL/GenBank/DDBJ whole genome shotgun (WGS) entry which is preliminary data.</text>
</comment>
<dbReference type="Proteomes" id="UP000176854">
    <property type="component" value="Unassembled WGS sequence"/>
</dbReference>
<gene>
    <name evidence="1" type="ORF">A2154_02525</name>
</gene>